<evidence type="ECO:0000313" key="2">
    <source>
        <dbReference type="WBParaSite" id="Gr19_v10_g12444.t1"/>
    </source>
</evidence>
<accession>A0A914GYT9</accession>
<protein>
    <submittedName>
        <fullName evidence="2">Uncharacterized protein</fullName>
    </submittedName>
</protein>
<reference evidence="2" key="1">
    <citation type="submission" date="2022-11" db="UniProtKB">
        <authorList>
            <consortium name="WormBaseParasite"/>
        </authorList>
    </citation>
    <scope>IDENTIFICATION</scope>
</reference>
<dbReference type="WBParaSite" id="Gr19_v10_g12444.t1">
    <property type="protein sequence ID" value="Gr19_v10_g12444.t1"/>
    <property type="gene ID" value="Gr19_v10_g12444"/>
</dbReference>
<name>A0A914GYT9_GLORO</name>
<evidence type="ECO:0000313" key="1">
    <source>
        <dbReference type="Proteomes" id="UP000887572"/>
    </source>
</evidence>
<dbReference type="AlphaFoldDB" id="A0A914GYT9"/>
<proteinExistence type="predicted"/>
<sequence>MVLCRSASHSHGQRRRLFPKCLGGCRCRFLLRKNFNKNVARGNEGKAEKESAVHSALYSMPEENREKTAKVLQRVALALQGKPGPQQYEQFK</sequence>
<dbReference type="Proteomes" id="UP000887572">
    <property type="component" value="Unplaced"/>
</dbReference>
<organism evidence="1 2">
    <name type="scientific">Globodera rostochiensis</name>
    <name type="common">Golden nematode worm</name>
    <name type="synonym">Heterodera rostochiensis</name>
    <dbReference type="NCBI Taxonomy" id="31243"/>
    <lineage>
        <taxon>Eukaryota</taxon>
        <taxon>Metazoa</taxon>
        <taxon>Ecdysozoa</taxon>
        <taxon>Nematoda</taxon>
        <taxon>Chromadorea</taxon>
        <taxon>Rhabditida</taxon>
        <taxon>Tylenchina</taxon>
        <taxon>Tylenchomorpha</taxon>
        <taxon>Tylenchoidea</taxon>
        <taxon>Heteroderidae</taxon>
        <taxon>Heteroderinae</taxon>
        <taxon>Globodera</taxon>
    </lineage>
</organism>
<keyword evidence="1" id="KW-1185">Reference proteome</keyword>